<dbReference type="GO" id="GO:0046872">
    <property type="term" value="F:metal ion binding"/>
    <property type="evidence" value="ECO:0007669"/>
    <property type="project" value="UniProtKB-KW"/>
</dbReference>
<dbReference type="Gene3D" id="3.20.20.70">
    <property type="entry name" value="Aldolase class I"/>
    <property type="match status" value="1"/>
</dbReference>
<keyword evidence="1" id="KW-0949">S-adenosyl-L-methionine</keyword>
<dbReference type="GO" id="GO:0051536">
    <property type="term" value="F:iron-sulfur cluster binding"/>
    <property type="evidence" value="ECO:0007669"/>
    <property type="project" value="UniProtKB-KW"/>
</dbReference>
<comment type="caution">
    <text evidence="6">The sequence shown here is derived from an EMBL/GenBank/DDBJ whole genome shotgun (WGS) entry which is preliminary data.</text>
</comment>
<evidence type="ECO:0000256" key="4">
    <source>
        <dbReference type="ARBA" id="ARBA00023014"/>
    </source>
</evidence>
<evidence type="ECO:0000313" key="6">
    <source>
        <dbReference type="EMBL" id="KKQ89296.1"/>
    </source>
</evidence>
<evidence type="ECO:0000256" key="3">
    <source>
        <dbReference type="ARBA" id="ARBA00023004"/>
    </source>
</evidence>
<dbReference type="Proteomes" id="UP000034893">
    <property type="component" value="Unassembled WGS sequence"/>
</dbReference>
<sequence>MAKAQTDIGLKNLYKIPWTKNNNPNGWIEPTTYCQLACPGCYRGLALPNPIRIHENLAKLKKEIDTLIKIRNIKILSIAGGEPLLYPKLNALISYATSRGLKTRLVTNGAALTIERLKELKKLGTTEVAIHVAQYQNRGNFESEEKLNLIRQRFCQLFRQVGGVELNFVMTVSKKNFHQLPKVINFYKKNSDIVSRVVFTLFKDIFFKQKNGEDSINYITLSRLAKLIGKLYRAEPCAYLGKKFSKKEPGWLFFAPIILGEKTVGFADAKTAEKLHHQNNNGSWNSFPAGEKKWSLLQTLSIMSLSCATKTVIGYISSLLKNPKSFLKTPKCQIIVIFNTPNLTKHGWDICESCPDAMLYNEKLVPSCLLERVKLGEKIEI</sequence>
<dbReference type="GO" id="GO:0003824">
    <property type="term" value="F:catalytic activity"/>
    <property type="evidence" value="ECO:0007669"/>
    <property type="project" value="InterPro"/>
</dbReference>
<evidence type="ECO:0000256" key="2">
    <source>
        <dbReference type="ARBA" id="ARBA00022723"/>
    </source>
</evidence>
<dbReference type="PROSITE" id="PS51918">
    <property type="entry name" value="RADICAL_SAM"/>
    <property type="match status" value="1"/>
</dbReference>
<keyword evidence="4" id="KW-0411">Iron-sulfur</keyword>
<dbReference type="PANTHER" id="PTHR11228:SF7">
    <property type="entry name" value="PQQA PEPTIDE CYCLASE"/>
    <property type="match status" value="1"/>
</dbReference>
<dbReference type="AlphaFoldDB" id="A0A0G0PIY6"/>
<dbReference type="InterPro" id="IPR013785">
    <property type="entry name" value="Aldolase_TIM"/>
</dbReference>
<dbReference type="SUPFAM" id="SSF102114">
    <property type="entry name" value="Radical SAM enzymes"/>
    <property type="match status" value="1"/>
</dbReference>
<proteinExistence type="predicted"/>
<dbReference type="Pfam" id="PF04055">
    <property type="entry name" value="Radical_SAM"/>
    <property type="match status" value="1"/>
</dbReference>
<dbReference type="PANTHER" id="PTHR11228">
    <property type="entry name" value="RADICAL SAM DOMAIN PROTEIN"/>
    <property type="match status" value="1"/>
</dbReference>
<feature type="domain" description="Radical SAM core" evidence="5">
    <location>
        <begin position="20"/>
        <end position="238"/>
    </location>
</feature>
<dbReference type="InterPro" id="IPR058240">
    <property type="entry name" value="rSAM_sf"/>
</dbReference>
<dbReference type="SFLD" id="SFLDS00029">
    <property type="entry name" value="Radical_SAM"/>
    <property type="match status" value="1"/>
</dbReference>
<dbReference type="EMBL" id="LBVP01000017">
    <property type="protein sequence ID" value="KKQ89296.1"/>
    <property type="molecule type" value="Genomic_DNA"/>
</dbReference>
<protein>
    <submittedName>
        <fullName evidence="6">Radical SAM domain protein</fullName>
    </submittedName>
</protein>
<keyword evidence="3" id="KW-0408">Iron</keyword>
<dbReference type="SFLD" id="SFLDG01067">
    <property type="entry name" value="SPASM/twitch_domain_containing"/>
    <property type="match status" value="1"/>
</dbReference>
<accession>A0A0G0PIY6</accession>
<evidence type="ECO:0000256" key="1">
    <source>
        <dbReference type="ARBA" id="ARBA00022691"/>
    </source>
</evidence>
<gene>
    <name evidence="6" type="ORF">UT12_C0017G0017</name>
</gene>
<name>A0A0G0PIY6_9BACT</name>
<dbReference type="CDD" id="cd01335">
    <property type="entry name" value="Radical_SAM"/>
    <property type="match status" value="1"/>
</dbReference>
<reference evidence="6 7" key="1">
    <citation type="journal article" date="2015" name="Nature">
        <title>rRNA introns, odd ribosomes, and small enigmatic genomes across a large radiation of phyla.</title>
        <authorList>
            <person name="Brown C.T."/>
            <person name="Hug L.A."/>
            <person name="Thomas B.C."/>
            <person name="Sharon I."/>
            <person name="Castelle C.J."/>
            <person name="Singh A."/>
            <person name="Wilkins M.J."/>
            <person name="Williams K.H."/>
            <person name="Banfield J.F."/>
        </authorList>
    </citation>
    <scope>NUCLEOTIDE SEQUENCE [LARGE SCALE GENOMIC DNA]</scope>
</reference>
<organism evidence="6 7">
    <name type="scientific">Candidatus Curtissbacteria bacterium GW2011_GWC2_38_9</name>
    <dbReference type="NCBI Taxonomy" id="1618414"/>
    <lineage>
        <taxon>Bacteria</taxon>
        <taxon>Candidatus Curtissiibacteriota</taxon>
    </lineage>
</organism>
<evidence type="ECO:0000259" key="5">
    <source>
        <dbReference type="PROSITE" id="PS51918"/>
    </source>
</evidence>
<evidence type="ECO:0000313" key="7">
    <source>
        <dbReference type="Proteomes" id="UP000034893"/>
    </source>
</evidence>
<dbReference type="InterPro" id="IPR007197">
    <property type="entry name" value="rSAM"/>
</dbReference>
<keyword evidence="2" id="KW-0479">Metal-binding</keyword>
<dbReference type="InterPro" id="IPR050377">
    <property type="entry name" value="Radical_SAM_PqqE_MftC-like"/>
</dbReference>